<keyword evidence="3" id="KW-0862">Zinc</keyword>
<reference evidence="5" key="2">
    <citation type="submission" date="2014-07" db="EMBL/GenBank/DDBJ databases">
        <authorList>
            <person name="Hull J."/>
        </authorList>
    </citation>
    <scope>NUCLEOTIDE SEQUENCE</scope>
</reference>
<protein>
    <submittedName>
        <fullName evidence="5">FLYWCH-type zinc finger-containing protein 1</fullName>
    </submittedName>
</protein>
<feature type="domain" description="FLYWCH-type" evidence="4">
    <location>
        <begin position="54"/>
        <end position="115"/>
    </location>
</feature>
<accession>A0A0A9WUG2</accession>
<gene>
    <name evidence="5" type="primary">Flywch1_0</name>
    <name evidence="5" type="ORF">CM83_24453</name>
</gene>
<dbReference type="Gene3D" id="2.20.25.240">
    <property type="match status" value="1"/>
</dbReference>
<keyword evidence="2" id="KW-0863">Zinc-finger</keyword>
<evidence type="ECO:0000256" key="3">
    <source>
        <dbReference type="ARBA" id="ARBA00022833"/>
    </source>
</evidence>
<dbReference type="AlphaFoldDB" id="A0A0A9WUG2"/>
<keyword evidence="1" id="KW-0479">Metal-binding</keyword>
<evidence type="ECO:0000259" key="4">
    <source>
        <dbReference type="Pfam" id="PF04500"/>
    </source>
</evidence>
<name>A0A0A9WUG2_LYGHE</name>
<dbReference type="InterPro" id="IPR007588">
    <property type="entry name" value="Znf_FLYWCH"/>
</dbReference>
<reference evidence="5" key="1">
    <citation type="journal article" date="2014" name="PLoS ONE">
        <title>Transcriptome-Based Identification of ABC Transporters in the Western Tarnished Plant Bug Lygus hesperus.</title>
        <authorList>
            <person name="Hull J.J."/>
            <person name="Chaney K."/>
            <person name="Geib S.M."/>
            <person name="Fabrick J.A."/>
            <person name="Brent C.S."/>
            <person name="Walsh D."/>
            <person name="Lavine L.C."/>
        </authorList>
    </citation>
    <scope>NUCLEOTIDE SEQUENCE</scope>
</reference>
<evidence type="ECO:0000256" key="2">
    <source>
        <dbReference type="ARBA" id="ARBA00022771"/>
    </source>
</evidence>
<dbReference type="Pfam" id="PF04500">
    <property type="entry name" value="FLYWCH"/>
    <property type="match status" value="1"/>
</dbReference>
<evidence type="ECO:0000313" key="5">
    <source>
        <dbReference type="EMBL" id="JAG10103.1"/>
    </source>
</evidence>
<dbReference type="EMBL" id="GBHO01033501">
    <property type="protein sequence ID" value="JAG10103.1"/>
    <property type="molecule type" value="Transcribed_RNA"/>
</dbReference>
<sequence length="122" mass="14008">EKFSRIQLSFLGLSFFRHPSFSCFTSTLFTIIMCIVPDDPLGDLISDGVRCTLIPTQRGGAKLLAEGYILHKNKRRGNRYYWACRCMKEARCRGCAVTRLVDGEHWLTRTKSHNHPPSDQPY</sequence>
<feature type="non-terminal residue" evidence="5">
    <location>
        <position position="1"/>
    </location>
</feature>
<proteinExistence type="predicted"/>
<dbReference type="GO" id="GO:0008270">
    <property type="term" value="F:zinc ion binding"/>
    <property type="evidence" value="ECO:0007669"/>
    <property type="project" value="UniProtKB-KW"/>
</dbReference>
<evidence type="ECO:0000256" key="1">
    <source>
        <dbReference type="ARBA" id="ARBA00022723"/>
    </source>
</evidence>
<organism evidence="5">
    <name type="scientific">Lygus hesperus</name>
    <name type="common">Western plant bug</name>
    <dbReference type="NCBI Taxonomy" id="30085"/>
    <lineage>
        <taxon>Eukaryota</taxon>
        <taxon>Metazoa</taxon>
        <taxon>Ecdysozoa</taxon>
        <taxon>Arthropoda</taxon>
        <taxon>Hexapoda</taxon>
        <taxon>Insecta</taxon>
        <taxon>Pterygota</taxon>
        <taxon>Neoptera</taxon>
        <taxon>Paraneoptera</taxon>
        <taxon>Hemiptera</taxon>
        <taxon>Heteroptera</taxon>
        <taxon>Panheteroptera</taxon>
        <taxon>Cimicomorpha</taxon>
        <taxon>Miridae</taxon>
        <taxon>Mirini</taxon>
        <taxon>Lygus</taxon>
    </lineage>
</organism>